<proteinExistence type="predicted"/>
<dbReference type="HOGENOM" id="CLU_3002937_0_0_2"/>
<gene>
    <name evidence="1" type="ORF">AFULGI_00006430</name>
</gene>
<protein>
    <submittedName>
        <fullName evidence="1">Uncharacterized protein</fullName>
    </submittedName>
</protein>
<name>A0A075WE78_ARCFL</name>
<accession>A0A075WE78</accession>
<organism evidence="1 2">
    <name type="scientific">Archaeoglobus fulgidus DSM 8774</name>
    <dbReference type="NCBI Taxonomy" id="1344584"/>
    <lineage>
        <taxon>Archaea</taxon>
        <taxon>Methanobacteriati</taxon>
        <taxon>Methanobacteriota</taxon>
        <taxon>Archaeoglobi</taxon>
        <taxon>Archaeoglobales</taxon>
        <taxon>Archaeoglobaceae</taxon>
        <taxon>Archaeoglobus</taxon>
    </lineage>
</organism>
<dbReference type="AlphaFoldDB" id="A0A075WE78"/>
<dbReference type="EMBL" id="CP006577">
    <property type="protein sequence ID" value="AIG97444.1"/>
    <property type="molecule type" value="Genomic_DNA"/>
</dbReference>
<dbReference type="GeneID" id="42809678"/>
<evidence type="ECO:0000313" key="1">
    <source>
        <dbReference type="EMBL" id="AIG97444.1"/>
    </source>
</evidence>
<dbReference type="RefSeq" id="WP_156029498.1">
    <property type="nucleotide sequence ID" value="NZ_CP006577.1"/>
</dbReference>
<evidence type="ECO:0000313" key="2">
    <source>
        <dbReference type="Proteomes" id="UP000028501"/>
    </source>
</evidence>
<reference evidence="1 2" key="1">
    <citation type="submission" date="2013-07" db="EMBL/GenBank/DDBJ databases">
        <title>Genome of Archaeoglobus fulgidus.</title>
        <authorList>
            <person name="Fiebig A."/>
            <person name="Birkeland N.-K."/>
        </authorList>
    </citation>
    <scope>NUCLEOTIDE SEQUENCE [LARGE SCALE GENOMIC DNA]</scope>
    <source>
        <strain evidence="1 2">DSM 8774</strain>
    </source>
</reference>
<sequence>MVKEKTRKFVEENREMLEMVAKHGNTSIRVIAEAMLLATDLDDVKIKENKDGVVPN</sequence>
<dbReference type="KEGG" id="afg:AFULGI_00006430"/>
<dbReference type="Proteomes" id="UP000028501">
    <property type="component" value="Chromosome"/>
</dbReference>